<dbReference type="OrthoDB" id="165822at2"/>
<dbReference type="STRING" id="1122934.SAMN02745691_01412"/>
<dbReference type="SUPFAM" id="SSF63817">
    <property type="entry name" value="Sortase"/>
    <property type="match status" value="1"/>
</dbReference>
<dbReference type="NCBIfam" id="TIGR01076">
    <property type="entry name" value="sortase_fam"/>
    <property type="match status" value="1"/>
</dbReference>
<proteinExistence type="predicted"/>
<dbReference type="AlphaFoldDB" id="A0A1M6GWF9"/>
<keyword evidence="1" id="KW-0378">Hydrolase</keyword>
<feature type="active site" description="Acyl-thioester intermediate" evidence="2">
    <location>
        <position position="194"/>
    </location>
</feature>
<gene>
    <name evidence="4" type="ORF">SAMN02745691_01412</name>
</gene>
<evidence type="ECO:0000313" key="4">
    <source>
        <dbReference type="EMBL" id="SHJ14281.1"/>
    </source>
</evidence>
<dbReference type="GO" id="GO:0016787">
    <property type="term" value="F:hydrolase activity"/>
    <property type="evidence" value="ECO:0007669"/>
    <property type="project" value="UniProtKB-KW"/>
</dbReference>
<reference evidence="4 5" key="1">
    <citation type="submission" date="2016-11" db="EMBL/GenBank/DDBJ databases">
        <authorList>
            <person name="Jaros S."/>
            <person name="Januszkiewicz K."/>
            <person name="Wedrychowicz H."/>
        </authorList>
    </citation>
    <scope>NUCLEOTIDE SEQUENCE [LARGE SCALE GENOMIC DNA]</scope>
    <source>
        <strain evidence="4 5">DSM 15970</strain>
    </source>
</reference>
<dbReference type="InterPro" id="IPR023365">
    <property type="entry name" value="Sortase_dom-sf"/>
</dbReference>
<keyword evidence="3" id="KW-0472">Membrane</keyword>
<evidence type="ECO:0000313" key="5">
    <source>
        <dbReference type="Proteomes" id="UP000184342"/>
    </source>
</evidence>
<feature type="active site" description="Proton donor/acceptor" evidence="2">
    <location>
        <position position="136"/>
    </location>
</feature>
<keyword evidence="5" id="KW-1185">Reference proteome</keyword>
<evidence type="ECO:0000256" key="3">
    <source>
        <dbReference type="SAM" id="Phobius"/>
    </source>
</evidence>
<feature type="transmembrane region" description="Helical" evidence="3">
    <location>
        <begin position="12"/>
        <end position="34"/>
    </location>
</feature>
<protein>
    <submittedName>
        <fullName evidence="4">Sortase A</fullName>
    </submittedName>
</protein>
<dbReference type="EMBL" id="FQYT01000013">
    <property type="protein sequence ID" value="SHJ14281.1"/>
    <property type="molecule type" value="Genomic_DNA"/>
</dbReference>
<evidence type="ECO:0000256" key="2">
    <source>
        <dbReference type="PIRSR" id="PIRSR605754-1"/>
    </source>
</evidence>
<dbReference type="CDD" id="cd05828">
    <property type="entry name" value="Sortase_D_1"/>
    <property type="match status" value="1"/>
</dbReference>
<organism evidence="4 5">
    <name type="scientific">Parasporobacterium paucivorans DSM 15970</name>
    <dbReference type="NCBI Taxonomy" id="1122934"/>
    <lineage>
        <taxon>Bacteria</taxon>
        <taxon>Bacillati</taxon>
        <taxon>Bacillota</taxon>
        <taxon>Clostridia</taxon>
        <taxon>Lachnospirales</taxon>
        <taxon>Lachnospiraceae</taxon>
        <taxon>Parasporobacterium</taxon>
    </lineage>
</organism>
<dbReference type="Proteomes" id="UP000184342">
    <property type="component" value="Unassembled WGS sequence"/>
</dbReference>
<dbReference type="RefSeq" id="WP_143147884.1">
    <property type="nucleotide sequence ID" value="NZ_FQYT01000013.1"/>
</dbReference>
<accession>A0A1M6GWF9</accession>
<dbReference type="InterPro" id="IPR041999">
    <property type="entry name" value="Sortase_D_1"/>
</dbReference>
<dbReference type="Pfam" id="PF04203">
    <property type="entry name" value="Sortase"/>
    <property type="match status" value="1"/>
</dbReference>
<keyword evidence="3" id="KW-0812">Transmembrane</keyword>
<dbReference type="InterPro" id="IPR005754">
    <property type="entry name" value="Sortase"/>
</dbReference>
<name>A0A1M6GWF9_9FIRM</name>
<dbReference type="Gene3D" id="2.40.260.10">
    <property type="entry name" value="Sortase"/>
    <property type="match status" value="1"/>
</dbReference>
<sequence>MKKIMKKNLSKIMAYFYLPLFFTLAGYAFIYFAAKPLIDTGLSVAGMMVADEVPDFSSDLNSIYTGAVLSDQQTIPLSSIQIPDYGTHYGNIRCERIGLDVPVYMGDDNAILRVGAGQFSGSFLPGFNRTILVGGHNTTFFLPLQYIQPGDRINYSTNYGEYIYEVTEAAVHNYKDTSAYDLSAETEQLILYTCYPFDSLTGSKQDRLFVYAKRLSGPDIE</sequence>
<evidence type="ECO:0000256" key="1">
    <source>
        <dbReference type="ARBA" id="ARBA00022801"/>
    </source>
</evidence>
<keyword evidence="3" id="KW-1133">Transmembrane helix</keyword>